<keyword evidence="10" id="KW-1185">Reference proteome</keyword>
<dbReference type="SUPFAM" id="SSF53613">
    <property type="entry name" value="Ribokinase-like"/>
    <property type="match status" value="1"/>
</dbReference>
<proteinExistence type="inferred from homology"/>
<keyword evidence="3" id="KW-0547">Nucleotide-binding</keyword>
<keyword evidence="5" id="KW-0067">ATP-binding</keyword>
<dbReference type="RefSeq" id="WP_344837284.1">
    <property type="nucleotide sequence ID" value="NZ_BAAAUV010000029.1"/>
</dbReference>
<evidence type="ECO:0000259" key="8">
    <source>
        <dbReference type="Pfam" id="PF00294"/>
    </source>
</evidence>
<evidence type="ECO:0000256" key="3">
    <source>
        <dbReference type="ARBA" id="ARBA00022741"/>
    </source>
</evidence>
<evidence type="ECO:0000313" key="9">
    <source>
        <dbReference type="EMBL" id="GAA3236280.1"/>
    </source>
</evidence>
<accession>A0ABP6QL64</accession>
<evidence type="ECO:0000256" key="6">
    <source>
        <dbReference type="RuleBase" id="RU003704"/>
    </source>
</evidence>
<evidence type="ECO:0000256" key="5">
    <source>
        <dbReference type="ARBA" id="ARBA00022840"/>
    </source>
</evidence>
<feature type="domain" description="Carbohydrate kinase PfkB" evidence="8">
    <location>
        <begin position="3"/>
        <end position="295"/>
    </location>
</feature>
<evidence type="ECO:0000313" key="10">
    <source>
        <dbReference type="Proteomes" id="UP001501237"/>
    </source>
</evidence>
<name>A0ABP6QL64_9ACTN</name>
<organism evidence="9 10">
    <name type="scientific">Actinocorallia longicatena</name>
    <dbReference type="NCBI Taxonomy" id="111803"/>
    <lineage>
        <taxon>Bacteria</taxon>
        <taxon>Bacillati</taxon>
        <taxon>Actinomycetota</taxon>
        <taxon>Actinomycetes</taxon>
        <taxon>Streptosporangiales</taxon>
        <taxon>Thermomonosporaceae</taxon>
        <taxon>Actinocorallia</taxon>
    </lineage>
</organism>
<dbReference type="GO" id="GO:0016301">
    <property type="term" value="F:kinase activity"/>
    <property type="evidence" value="ECO:0007669"/>
    <property type="project" value="UniProtKB-KW"/>
</dbReference>
<dbReference type="CDD" id="cd01167">
    <property type="entry name" value="bac_FRK"/>
    <property type="match status" value="1"/>
</dbReference>
<evidence type="ECO:0000256" key="4">
    <source>
        <dbReference type="ARBA" id="ARBA00022777"/>
    </source>
</evidence>
<feature type="region of interest" description="Disordered" evidence="7">
    <location>
        <begin position="289"/>
        <end position="320"/>
    </location>
</feature>
<dbReference type="Proteomes" id="UP001501237">
    <property type="component" value="Unassembled WGS sequence"/>
</dbReference>
<evidence type="ECO:0000256" key="1">
    <source>
        <dbReference type="ARBA" id="ARBA00010688"/>
    </source>
</evidence>
<dbReference type="InterPro" id="IPR002173">
    <property type="entry name" value="Carboh/pur_kinase_PfkB_CS"/>
</dbReference>
<dbReference type="InterPro" id="IPR029056">
    <property type="entry name" value="Ribokinase-like"/>
</dbReference>
<dbReference type="InterPro" id="IPR050306">
    <property type="entry name" value="PfkB_Carbo_kinase"/>
</dbReference>
<dbReference type="PROSITE" id="PS00584">
    <property type="entry name" value="PFKB_KINASES_2"/>
    <property type="match status" value="1"/>
</dbReference>
<dbReference type="InterPro" id="IPR002139">
    <property type="entry name" value="Ribo/fructo_kinase"/>
</dbReference>
<reference evidence="10" key="1">
    <citation type="journal article" date="2019" name="Int. J. Syst. Evol. Microbiol.">
        <title>The Global Catalogue of Microorganisms (GCM) 10K type strain sequencing project: providing services to taxonomists for standard genome sequencing and annotation.</title>
        <authorList>
            <consortium name="The Broad Institute Genomics Platform"/>
            <consortium name="The Broad Institute Genome Sequencing Center for Infectious Disease"/>
            <person name="Wu L."/>
            <person name="Ma J."/>
        </authorList>
    </citation>
    <scope>NUCLEOTIDE SEQUENCE [LARGE SCALE GENOMIC DNA]</scope>
    <source>
        <strain evidence="10">JCM 9377</strain>
    </source>
</reference>
<evidence type="ECO:0000256" key="2">
    <source>
        <dbReference type="ARBA" id="ARBA00022679"/>
    </source>
</evidence>
<comment type="caution">
    <text evidence="9">The sequence shown here is derived from an EMBL/GenBank/DDBJ whole genome shotgun (WGS) entry which is preliminary data.</text>
</comment>
<dbReference type="PANTHER" id="PTHR43085">
    <property type="entry name" value="HEXOKINASE FAMILY MEMBER"/>
    <property type="match status" value="1"/>
</dbReference>
<dbReference type="Gene3D" id="3.40.1190.20">
    <property type="match status" value="1"/>
</dbReference>
<comment type="similarity">
    <text evidence="1 6">Belongs to the carbohydrate kinase PfkB family.</text>
</comment>
<keyword evidence="4 6" id="KW-0418">Kinase</keyword>
<dbReference type="InterPro" id="IPR011611">
    <property type="entry name" value="PfkB_dom"/>
</dbReference>
<gene>
    <name evidence="9" type="ORF">GCM10010468_70490</name>
</gene>
<dbReference type="PROSITE" id="PS00583">
    <property type="entry name" value="PFKB_KINASES_1"/>
    <property type="match status" value="1"/>
</dbReference>
<evidence type="ECO:0000256" key="7">
    <source>
        <dbReference type="SAM" id="MobiDB-lite"/>
    </source>
</evidence>
<dbReference type="PRINTS" id="PR00990">
    <property type="entry name" value="RIBOKINASE"/>
</dbReference>
<keyword evidence="2 6" id="KW-0808">Transferase</keyword>
<sequence length="320" mass="32824">MSARVVVFGESLVDLMGTPDGRTFRAEPGGSPANVAVGLGRLGVPTTLVTGLGDDAFGRLVEARLTSSAVTLDVQPAPFTGVAVVSLDAAGVPSYDFALSWEPLAPVLPGDARVLHTGSVTAGAPPGGRVVEAAIAAARPDSMVTYDPNIRPALLGDRDSERRRVERQVALSDVVKASEEDLAWLYPGADPVRTARAWQESGPALVVLTRGAEGCAAVTHDGVTARAALTVRVADTVGAGDAFMSGLLWGLAAAGLLDPARRDALRGARPEDLDEPLARASTAAAITCTRAGSDPPTVAELEEHRTNARRGSGTGPVQSG</sequence>
<dbReference type="PANTHER" id="PTHR43085:SF1">
    <property type="entry name" value="PSEUDOURIDINE KINASE-RELATED"/>
    <property type="match status" value="1"/>
</dbReference>
<dbReference type="EMBL" id="BAAAUV010000029">
    <property type="protein sequence ID" value="GAA3236280.1"/>
    <property type="molecule type" value="Genomic_DNA"/>
</dbReference>
<dbReference type="Pfam" id="PF00294">
    <property type="entry name" value="PfkB"/>
    <property type="match status" value="1"/>
</dbReference>
<protein>
    <submittedName>
        <fullName evidence="9">Carbohydrate kinase</fullName>
    </submittedName>
</protein>